<feature type="region of interest" description="Disordered" evidence="1">
    <location>
        <begin position="336"/>
        <end position="366"/>
    </location>
</feature>
<evidence type="ECO:0000256" key="2">
    <source>
        <dbReference type="SAM" id="Phobius"/>
    </source>
</evidence>
<dbReference type="OrthoDB" id="6148872at2759"/>
<keyword evidence="2" id="KW-0472">Membrane</keyword>
<name>A0A6J8DXH4_MYTCO</name>
<feature type="transmembrane region" description="Helical" evidence="2">
    <location>
        <begin position="122"/>
        <end position="145"/>
    </location>
</feature>
<feature type="compositionally biased region" description="Polar residues" evidence="1">
    <location>
        <begin position="402"/>
        <end position="418"/>
    </location>
</feature>
<keyword evidence="2" id="KW-1133">Transmembrane helix</keyword>
<feature type="signal peptide" evidence="3">
    <location>
        <begin position="1"/>
        <end position="19"/>
    </location>
</feature>
<keyword evidence="5" id="KW-1185">Reference proteome</keyword>
<reference evidence="4 5" key="1">
    <citation type="submission" date="2020-06" db="EMBL/GenBank/DDBJ databases">
        <authorList>
            <person name="Li R."/>
            <person name="Bekaert M."/>
        </authorList>
    </citation>
    <scope>NUCLEOTIDE SEQUENCE [LARGE SCALE GENOMIC DNA]</scope>
    <source>
        <strain evidence="5">wild</strain>
    </source>
</reference>
<evidence type="ECO:0000313" key="5">
    <source>
        <dbReference type="Proteomes" id="UP000507470"/>
    </source>
</evidence>
<feature type="chain" id="PRO_5026991436" evidence="3">
    <location>
        <begin position="20"/>
        <end position="504"/>
    </location>
</feature>
<dbReference type="Proteomes" id="UP000507470">
    <property type="component" value="Unassembled WGS sequence"/>
</dbReference>
<evidence type="ECO:0000256" key="1">
    <source>
        <dbReference type="SAM" id="MobiDB-lite"/>
    </source>
</evidence>
<organism evidence="4 5">
    <name type="scientific">Mytilus coruscus</name>
    <name type="common">Sea mussel</name>
    <dbReference type="NCBI Taxonomy" id="42192"/>
    <lineage>
        <taxon>Eukaryota</taxon>
        <taxon>Metazoa</taxon>
        <taxon>Spiralia</taxon>
        <taxon>Lophotrochozoa</taxon>
        <taxon>Mollusca</taxon>
        <taxon>Bivalvia</taxon>
        <taxon>Autobranchia</taxon>
        <taxon>Pteriomorphia</taxon>
        <taxon>Mytilida</taxon>
        <taxon>Mytiloidea</taxon>
        <taxon>Mytilidae</taxon>
        <taxon>Mytilinae</taxon>
        <taxon>Mytilus</taxon>
    </lineage>
</organism>
<accession>A0A6J8DXH4</accession>
<sequence length="504" mass="56462">MGSSQPVILLVLLIQQVYSVCQNGDCGWKASCVNNSCECPVNYTLYSNQYDCCSNFCIADGCTHDDCLECDSQLRCVRCSKFIDELTRACLDKCVGETKVISNGLLQGNVCKQTESSDSTELIIAVACGVAGGVILCIVVTLIFYCHYKHTRKKIDLQQQKYKPQNMQLGNLTQIPVFDNKGFGRVKKEQKDENDVLMGSSAIDNDNYHKELQKLMPQAPTLLAILNNIRSRLRSMDLNDPRVPTYRGVIHQLCRVLVLLNKTDPRASIPSDAPGLLQWAQQMLEDYQMDVPDQHLSGGSDETPISKISYIDVPVEQQKSHQYAVPQLNNITKEEERPVHHHQPFHHSQQSSLSHHSDTGYYSSTPVPVEYRSTTLPHAQINSSFTTFTSKKQKKHDPRLVRSSTNIVQYPRDNSQGYFANGRYYDPSPKPEVYAPASSYSDRDNKVMSTFLSDLPQDPGSSASSSDSSLYVDAEENDNNDLDSLPEDEVLPFNPEEATDPVEV</sequence>
<evidence type="ECO:0000256" key="3">
    <source>
        <dbReference type="SAM" id="SignalP"/>
    </source>
</evidence>
<dbReference type="EMBL" id="CACVKT020008130">
    <property type="protein sequence ID" value="CAC5413284.1"/>
    <property type="molecule type" value="Genomic_DNA"/>
</dbReference>
<gene>
    <name evidence="4" type="ORF">MCOR_46188</name>
</gene>
<feature type="compositionally biased region" description="Acidic residues" evidence="1">
    <location>
        <begin position="473"/>
        <end position="490"/>
    </location>
</feature>
<keyword evidence="3" id="KW-0732">Signal</keyword>
<protein>
    <submittedName>
        <fullName evidence="4">Uncharacterized protein</fullName>
    </submittedName>
</protein>
<evidence type="ECO:0000313" key="4">
    <source>
        <dbReference type="EMBL" id="CAC5413284.1"/>
    </source>
</evidence>
<proteinExistence type="predicted"/>
<feature type="region of interest" description="Disordered" evidence="1">
    <location>
        <begin position="386"/>
        <end position="504"/>
    </location>
</feature>
<keyword evidence="2" id="KW-0812">Transmembrane</keyword>
<dbReference type="AlphaFoldDB" id="A0A6J8DXH4"/>